<evidence type="ECO:0000313" key="1">
    <source>
        <dbReference type="EMBL" id="TDS08924.1"/>
    </source>
</evidence>
<dbReference type="EMBL" id="SNZV01000011">
    <property type="protein sequence ID" value="TDS08924.1"/>
    <property type="molecule type" value="Genomic_DNA"/>
</dbReference>
<dbReference type="AlphaFoldDB" id="A0A4R7CRC3"/>
<gene>
    <name evidence="1" type="ORF">B0I21_11153</name>
</gene>
<comment type="caution">
    <text evidence="1">The sequence shown here is derived from an EMBL/GenBank/DDBJ whole genome shotgun (WGS) entry which is preliminary data.</text>
</comment>
<dbReference type="Proteomes" id="UP000294752">
    <property type="component" value="Unassembled WGS sequence"/>
</dbReference>
<organism evidence="1 2">
    <name type="scientific">Sphingobacterium paludis</name>
    <dbReference type="NCBI Taxonomy" id="1476465"/>
    <lineage>
        <taxon>Bacteria</taxon>
        <taxon>Pseudomonadati</taxon>
        <taxon>Bacteroidota</taxon>
        <taxon>Sphingobacteriia</taxon>
        <taxon>Sphingobacteriales</taxon>
        <taxon>Sphingobacteriaceae</taxon>
        <taxon>Sphingobacterium</taxon>
    </lineage>
</organism>
<accession>A0A4R7CRC3</accession>
<proteinExistence type="predicted"/>
<keyword evidence="2" id="KW-1185">Reference proteome</keyword>
<reference evidence="1 2" key="1">
    <citation type="submission" date="2019-03" db="EMBL/GenBank/DDBJ databases">
        <title>Genomic Encyclopedia of Type Strains, Phase III (KMG-III): the genomes of soil and plant-associated and newly described type strains.</title>
        <authorList>
            <person name="Whitman W."/>
        </authorList>
    </citation>
    <scope>NUCLEOTIDE SEQUENCE [LARGE SCALE GENOMIC DNA]</scope>
    <source>
        <strain evidence="1 2">CGMCC 1.12801</strain>
    </source>
</reference>
<protein>
    <submittedName>
        <fullName evidence="1">Uncharacterized protein</fullName>
    </submittedName>
</protein>
<evidence type="ECO:0000313" key="2">
    <source>
        <dbReference type="Proteomes" id="UP000294752"/>
    </source>
</evidence>
<name>A0A4R7CRC3_9SPHI</name>
<sequence length="52" mass="5976">MNTLPSIFQLIKDELLLTKKMSALKTADGSVRFIFLNSIFVELYIINVHHPD</sequence>